<dbReference type="InterPro" id="IPR006171">
    <property type="entry name" value="TOPRIM_dom"/>
</dbReference>
<keyword evidence="1 11" id="KW-0963">Cytoplasm</keyword>
<dbReference type="GO" id="GO:0006364">
    <property type="term" value="P:rRNA processing"/>
    <property type="evidence" value="ECO:0007669"/>
    <property type="project" value="UniProtKB-UniRule"/>
</dbReference>
<dbReference type="HAMAP" id="MF_01469">
    <property type="entry name" value="RNase_M5"/>
    <property type="match status" value="1"/>
</dbReference>
<keyword evidence="5" id="KW-0479">Metal-binding</keyword>
<dbReference type="RefSeq" id="WP_031574964.1">
    <property type="nucleotide sequence ID" value="NZ_FNDZ01000003.1"/>
</dbReference>
<comment type="similarity">
    <text evidence="11">Belongs to the ribonuclease M5 family.</text>
</comment>
<dbReference type="FunFam" id="3.40.1360.10:FF:000006">
    <property type="entry name" value="Ribonuclease M5"/>
    <property type="match status" value="1"/>
</dbReference>
<dbReference type="InterPro" id="IPR034141">
    <property type="entry name" value="TOPRIM_RNase_M5-like"/>
</dbReference>
<keyword evidence="4 11" id="KW-0540">Nuclease</keyword>
<evidence type="ECO:0000256" key="5">
    <source>
        <dbReference type="ARBA" id="ARBA00022723"/>
    </source>
</evidence>
<dbReference type="Gene3D" id="3.40.1360.10">
    <property type="match status" value="1"/>
</dbReference>
<dbReference type="GO" id="GO:0043822">
    <property type="term" value="F:ribonuclease M5 activity"/>
    <property type="evidence" value="ECO:0007669"/>
    <property type="project" value="UniProtKB-UniRule"/>
</dbReference>
<keyword evidence="2 11" id="KW-0690">Ribosome biogenesis</keyword>
<protein>
    <recommendedName>
        <fullName evidence="11 12">Ribonuclease M5</fullName>
        <ecNumber evidence="11 12">3.1.26.8</ecNumber>
    </recommendedName>
    <alternativeName>
        <fullName evidence="11">RNase M5</fullName>
    </alternativeName>
    <alternativeName>
        <fullName evidence="11">Ribosomal RNA terminal maturase M5</fullName>
    </alternativeName>
</protein>
<keyword evidence="6 11" id="KW-0699">rRNA-binding</keyword>
<dbReference type="PANTHER" id="PTHR39156:SF1">
    <property type="entry name" value="RIBONUCLEASE M5"/>
    <property type="match status" value="1"/>
</dbReference>
<comment type="subcellular location">
    <subcellularLocation>
        <location evidence="11">Cytoplasm</location>
    </subcellularLocation>
</comment>
<dbReference type="Pfam" id="PF13331">
    <property type="entry name" value="DUF4093"/>
    <property type="match status" value="1"/>
</dbReference>
<evidence type="ECO:0000313" key="15">
    <source>
        <dbReference type="Proteomes" id="UP000183255"/>
    </source>
</evidence>
<dbReference type="InterPro" id="IPR004466">
    <property type="entry name" value="RNase_M5"/>
</dbReference>
<evidence type="ECO:0000256" key="9">
    <source>
        <dbReference type="ARBA" id="ARBA00022842"/>
    </source>
</evidence>
<evidence type="ECO:0000256" key="2">
    <source>
        <dbReference type="ARBA" id="ARBA00022517"/>
    </source>
</evidence>
<accession>A0A1G8M2H0</accession>
<keyword evidence="3 11" id="KW-0698">rRNA processing</keyword>
<dbReference type="GO" id="GO:0005737">
    <property type="term" value="C:cytoplasm"/>
    <property type="evidence" value="ECO:0007669"/>
    <property type="project" value="UniProtKB-SubCell"/>
</dbReference>
<dbReference type="SUPFAM" id="SSF110455">
    <property type="entry name" value="Toprim domain"/>
    <property type="match status" value="1"/>
</dbReference>
<evidence type="ECO:0000256" key="10">
    <source>
        <dbReference type="ARBA" id="ARBA00022884"/>
    </source>
</evidence>
<evidence type="ECO:0000256" key="7">
    <source>
        <dbReference type="ARBA" id="ARBA00022759"/>
    </source>
</evidence>
<evidence type="ECO:0000256" key="11">
    <source>
        <dbReference type="HAMAP-Rule" id="MF_01469"/>
    </source>
</evidence>
<gene>
    <name evidence="11" type="primary">rnmV</name>
    <name evidence="14" type="ORF">SAMN05421804_103260</name>
</gene>
<evidence type="ECO:0000256" key="3">
    <source>
        <dbReference type="ARBA" id="ARBA00022552"/>
    </source>
</evidence>
<keyword evidence="10 11" id="KW-0694">RNA-binding</keyword>
<dbReference type="GO" id="GO:0019843">
    <property type="term" value="F:rRNA binding"/>
    <property type="evidence" value="ECO:0007669"/>
    <property type="project" value="UniProtKB-KW"/>
</dbReference>
<dbReference type="NCBIfam" id="TIGR00334">
    <property type="entry name" value="5S_RNA_mat_M5"/>
    <property type="match status" value="1"/>
</dbReference>
<dbReference type="PANTHER" id="PTHR39156">
    <property type="entry name" value="RIBONUCLEASE M5"/>
    <property type="match status" value="1"/>
</dbReference>
<evidence type="ECO:0000256" key="8">
    <source>
        <dbReference type="ARBA" id="ARBA00022801"/>
    </source>
</evidence>
<name>A0A1G8M2H0_9CLOT</name>
<keyword evidence="9" id="KW-0460">Magnesium</keyword>
<dbReference type="AlphaFoldDB" id="A0A1G8M2H0"/>
<feature type="domain" description="Toprim" evidence="13">
    <location>
        <begin position="3"/>
        <end position="86"/>
    </location>
</feature>
<evidence type="ECO:0000256" key="6">
    <source>
        <dbReference type="ARBA" id="ARBA00022730"/>
    </source>
</evidence>
<evidence type="ECO:0000256" key="4">
    <source>
        <dbReference type="ARBA" id="ARBA00022722"/>
    </source>
</evidence>
<evidence type="ECO:0000259" key="13">
    <source>
        <dbReference type="PROSITE" id="PS50880"/>
    </source>
</evidence>
<evidence type="ECO:0000313" key="14">
    <source>
        <dbReference type="EMBL" id="SDI62141.1"/>
    </source>
</evidence>
<evidence type="ECO:0000256" key="12">
    <source>
        <dbReference type="NCBIfam" id="TIGR00334"/>
    </source>
</evidence>
<dbReference type="EMBL" id="FNDZ01000003">
    <property type="protein sequence ID" value="SDI62141.1"/>
    <property type="molecule type" value="Genomic_DNA"/>
</dbReference>
<reference evidence="14 15" key="1">
    <citation type="submission" date="2016-10" db="EMBL/GenBank/DDBJ databases">
        <authorList>
            <person name="de Groot N.N."/>
        </authorList>
    </citation>
    <scope>NUCLEOTIDE SEQUENCE [LARGE SCALE GENOMIC DNA]</scope>
    <source>
        <strain evidence="14 15">CGMCC 1.5058</strain>
    </source>
</reference>
<dbReference type="CDD" id="cd01027">
    <property type="entry name" value="TOPRIM_RNase_M5_like"/>
    <property type="match status" value="1"/>
</dbReference>
<dbReference type="PROSITE" id="PS50880">
    <property type="entry name" value="TOPRIM"/>
    <property type="match status" value="1"/>
</dbReference>
<comment type="catalytic activity">
    <reaction evidence="11">
        <text>Endonucleolytic cleavage of RNA, removing 21 and 42 nucleotides, respectively, from the 5'- and 3'-termini of a 5S-rRNA precursor.</text>
        <dbReference type="EC" id="3.1.26.8"/>
    </reaction>
</comment>
<dbReference type="InterPro" id="IPR025156">
    <property type="entry name" value="RNase_M5_C"/>
</dbReference>
<comment type="function">
    <text evidence="11">Required for correct processing of both the 5' and 3' ends of 5S rRNA precursor. Cleaves both sides of a double-stranded region yielding mature 5S rRNA in one step.</text>
</comment>
<dbReference type="Pfam" id="PF01751">
    <property type="entry name" value="Toprim"/>
    <property type="match status" value="1"/>
</dbReference>
<sequence length="183" mass="20376">MIKEVIVVEGKDDVSAVKKAVDAEVISVSGYGINKASMDKIKEASRRTGVIILTDPDHAGERIRRMIAKRVPEAKHAYIMREEGFKDGDIGVENAAPEAILRALSKAKAVMEDPVITFSMRDMQYFKLTGAQDSKNRRQILGKALGIGYGNSSSFLSKLNSFRISKEEFMEAVVNNFEEFRDE</sequence>
<keyword evidence="8 11" id="KW-0378">Hydrolase</keyword>
<proteinExistence type="inferred from homology"/>
<dbReference type="SMART" id="SM00493">
    <property type="entry name" value="TOPRIM"/>
    <property type="match status" value="1"/>
</dbReference>
<dbReference type="EC" id="3.1.26.8" evidence="11 12"/>
<evidence type="ECO:0000256" key="1">
    <source>
        <dbReference type="ARBA" id="ARBA00022490"/>
    </source>
</evidence>
<dbReference type="GO" id="GO:0046872">
    <property type="term" value="F:metal ion binding"/>
    <property type="evidence" value="ECO:0007669"/>
    <property type="project" value="UniProtKB-KW"/>
</dbReference>
<organism evidence="14 15">
    <name type="scientific">Proteiniclasticum ruminis</name>
    <dbReference type="NCBI Taxonomy" id="398199"/>
    <lineage>
        <taxon>Bacteria</taxon>
        <taxon>Bacillati</taxon>
        <taxon>Bacillota</taxon>
        <taxon>Clostridia</taxon>
        <taxon>Eubacteriales</taxon>
        <taxon>Clostridiaceae</taxon>
        <taxon>Proteiniclasticum</taxon>
    </lineage>
</organism>
<dbReference type="Proteomes" id="UP000183255">
    <property type="component" value="Unassembled WGS sequence"/>
</dbReference>
<keyword evidence="7 11" id="KW-0255">Endonuclease</keyword>